<accession>A0A9W9J372</accession>
<dbReference type="Proteomes" id="UP001150942">
    <property type="component" value="Unassembled WGS sequence"/>
</dbReference>
<gene>
    <name evidence="1" type="ORF">N7449_011500</name>
</gene>
<dbReference type="AlphaFoldDB" id="A0A9W9J372"/>
<proteinExistence type="predicted"/>
<evidence type="ECO:0000313" key="1">
    <source>
        <dbReference type="EMBL" id="KAJ5186736.1"/>
    </source>
</evidence>
<keyword evidence="2" id="KW-1185">Reference proteome</keyword>
<reference evidence="1" key="2">
    <citation type="journal article" date="2023" name="IMA Fungus">
        <title>Comparative genomic study of the Penicillium genus elucidates a diverse pangenome and 15 lateral gene transfer events.</title>
        <authorList>
            <person name="Petersen C."/>
            <person name="Sorensen T."/>
            <person name="Nielsen M.R."/>
            <person name="Sondergaard T.E."/>
            <person name="Sorensen J.L."/>
            <person name="Fitzpatrick D.A."/>
            <person name="Frisvad J.C."/>
            <person name="Nielsen K.L."/>
        </authorList>
    </citation>
    <scope>NUCLEOTIDE SEQUENCE</scope>
    <source>
        <strain evidence="1">IBT 20477</strain>
    </source>
</reference>
<sequence>MGKLEKKRGEDEKGLAVGRKLPGALPGAIKHIPSTIPLGRPRLHGHNHNLTLQQCRYAWSREWMHNYPLKTRQAKSAYIARHATRHMYVMLSSNQKRSMECARTQWSMQNRWVRLSGVSPQGTCAKRNHLDVRVQCHCTFDILATHQCRRWIGRSAGYARFTSNTSILTDGKLDIPEAQAIAHCGYY</sequence>
<organism evidence="1 2">
    <name type="scientific">Penicillium cf. viridicatum</name>
    <dbReference type="NCBI Taxonomy" id="2972119"/>
    <lineage>
        <taxon>Eukaryota</taxon>
        <taxon>Fungi</taxon>
        <taxon>Dikarya</taxon>
        <taxon>Ascomycota</taxon>
        <taxon>Pezizomycotina</taxon>
        <taxon>Eurotiomycetes</taxon>
        <taxon>Eurotiomycetidae</taxon>
        <taxon>Eurotiales</taxon>
        <taxon>Aspergillaceae</taxon>
        <taxon>Penicillium</taxon>
    </lineage>
</organism>
<dbReference type="OrthoDB" id="10623815at2759"/>
<evidence type="ECO:0000313" key="2">
    <source>
        <dbReference type="Proteomes" id="UP001150942"/>
    </source>
</evidence>
<comment type="caution">
    <text evidence="1">The sequence shown here is derived from an EMBL/GenBank/DDBJ whole genome shotgun (WGS) entry which is preliminary data.</text>
</comment>
<name>A0A9W9J372_9EURO</name>
<dbReference type="EMBL" id="JAPQKQ010000008">
    <property type="protein sequence ID" value="KAJ5186736.1"/>
    <property type="molecule type" value="Genomic_DNA"/>
</dbReference>
<reference evidence="1" key="1">
    <citation type="submission" date="2022-11" db="EMBL/GenBank/DDBJ databases">
        <authorList>
            <person name="Petersen C."/>
        </authorList>
    </citation>
    <scope>NUCLEOTIDE SEQUENCE</scope>
    <source>
        <strain evidence="1">IBT 20477</strain>
    </source>
</reference>
<protein>
    <submittedName>
        <fullName evidence="1">Uncharacterized protein</fullName>
    </submittedName>
</protein>